<reference evidence="2 3" key="1">
    <citation type="journal article" date="2011" name="J. Bacteriol.">
        <title>Complete genome sequence of Metallosphaera cuprina, a metal sulfide-oxidizing archaeon from a hot spring.</title>
        <authorList>
            <person name="Liu L.J."/>
            <person name="You X.Y."/>
            <person name="Zheng H."/>
            <person name="Wang S."/>
            <person name="Jiang C.Y."/>
            <person name="Liu S.J."/>
        </authorList>
    </citation>
    <scope>NUCLEOTIDE SEQUENCE [LARGE SCALE GENOMIC DNA]</scope>
    <source>
        <strain evidence="2 3">Ar-4</strain>
    </source>
</reference>
<name>F4G300_METCR</name>
<dbReference type="EMBL" id="CP002656">
    <property type="protein sequence ID" value="AEB95198.1"/>
    <property type="molecule type" value="Genomic_DNA"/>
</dbReference>
<organism evidence="2 3">
    <name type="scientific">Metallosphaera cuprina (strain Ar-4)</name>
    <dbReference type="NCBI Taxonomy" id="1006006"/>
    <lineage>
        <taxon>Archaea</taxon>
        <taxon>Thermoproteota</taxon>
        <taxon>Thermoprotei</taxon>
        <taxon>Sulfolobales</taxon>
        <taxon>Sulfolobaceae</taxon>
        <taxon>Metallosphaera</taxon>
    </lineage>
</organism>
<evidence type="ECO:0000313" key="2">
    <source>
        <dbReference type="EMBL" id="AEB95198.1"/>
    </source>
</evidence>
<dbReference type="HOGENOM" id="CLU_3130822_0_0_2"/>
<feature type="region of interest" description="Disordered" evidence="1">
    <location>
        <begin position="27"/>
        <end position="49"/>
    </location>
</feature>
<accession>F4G300</accession>
<dbReference type="AlphaFoldDB" id="F4G300"/>
<protein>
    <submittedName>
        <fullName evidence="2">Uncharacterized protein</fullName>
    </submittedName>
</protein>
<evidence type="ECO:0000313" key="3">
    <source>
        <dbReference type="Proteomes" id="UP000007812"/>
    </source>
</evidence>
<proteinExistence type="predicted"/>
<dbReference type="Proteomes" id="UP000007812">
    <property type="component" value="Chromosome"/>
</dbReference>
<dbReference type="STRING" id="1006006.Mcup_1093"/>
<gene>
    <name evidence="2" type="ordered locus">Mcup_1093</name>
</gene>
<sequence>MASSFNSMKDSTNQTLPSWVKANDAFNSMKDSTGNDIIVINTDRTLSTP</sequence>
<evidence type="ECO:0000256" key="1">
    <source>
        <dbReference type="SAM" id="MobiDB-lite"/>
    </source>
</evidence>
<dbReference type="PATRIC" id="fig|1006006.8.peg.1084"/>
<dbReference type="KEGG" id="mcn:Mcup_1093"/>
<keyword evidence="3" id="KW-1185">Reference proteome</keyword>